<evidence type="ECO:0000256" key="2">
    <source>
        <dbReference type="ARBA" id="ARBA00022676"/>
    </source>
</evidence>
<feature type="transmembrane region" description="Helical" evidence="18">
    <location>
        <begin position="82"/>
        <end position="100"/>
    </location>
</feature>
<keyword evidence="7 18" id="KW-1133">Transmembrane helix</keyword>
<evidence type="ECO:0000256" key="17">
    <source>
        <dbReference type="SAM" id="MobiDB-lite"/>
    </source>
</evidence>
<comment type="subcellular location">
    <subcellularLocation>
        <location evidence="1">Membrane</location>
        <topology evidence="1">Multi-pass membrane protein</topology>
    </subcellularLocation>
</comment>
<dbReference type="PANTHER" id="PTHR30474">
    <property type="entry name" value="CELL CYCLE PROTEIN"/>
    <property type="match status" value="1"/>
</dbReference>
<evidence type="ECO:0000256" key="8">
    <source>
        <dbReference type="ARBA" id="ARBA00023136"/>
    </source>
</evidence>
<evidence type="ECO:0000313" key="19">
    <source>
        <dbReference type="EMBL" id="PTL55469.1"/>
    </source>
</evidence>
<feature type="transmembrane region" description="Helical" evidence="18">
    <location>
        <begin position="356"/>
        <end position="379"/>
    </location>
</feature>
<dbReference type="EC" id="2.4.99.28" evidence="14"/>
<evidence type="ECO:0000256" key="14">
    <source>
        <dbReference type="ARBA" id="ARBA00044770"/>
    </source>
</evidence>
<keyword evidence="4 18" id="KW-0812">Transmembrane</keyword>
<feature type="transmembrane region" description="Helical" evidence="18">
    <location>
        <begin position="21"/>
        <end position="44"/>
    </location>
</feature>
<accession>A0A2T4UD92</accession>
<evidence type="ECO:0000256" key="7">
    <source>
        <dbReference type="ARBA" id="ARBA00022989"/>
    </source>
</evidence>
<evidence type="ECO:0000256" key="6">
    <source>
        <dbReference type="ARBA" id="ARBA00022984"/>
    </source>
</evidence>
<evidence type="ECO:0000256" key="15">
    <source>
        <dbReference type="ARBA" id="ARBA00049902"/>
    </source>
</evidence>
<evidence type="ECO:0000256" key="1">
    <source>
        <dbReference type="ARBA" id="ARBA00004141"/>
    </source>
</evidence>
<keyword evidence="2" id="KW-0328">Glycosyltransferase</keyword>
<dbReference type="Proteomes" id="UP000240739">
    <property type="component" value="Unassembled WGS sequence"/>
</dbReference>
<reference evidence="19 20" key="1">
    <citation type="submission" date="2018-03" db="EMBL/GenBank/DDBJ databases">
        <title>Aquarubrobacter algicola gen. nov., sp. nov., a novel actinobacterium isolated from shallow eutrophic lake during the end of cyanobacterial harmful algal blooms.</title>
        <authorList>
            <person name="Chun S.J."/>
        </authorList>
    </citation>
    <scope>NUCLEOTIDE SEQUENCE [LARGE SCALE GENOMIC DNA]</scope>
    <source>
        <strain evidence="19 20">Seoho-28</strain>
    </source>
</reference>
<gene>
    <name evidence="19" type="ORF">C7Y72_17600</name>
</gene>
<feature type="transmembrane region" description="Helical" evidence="18">
    <location>
        <begin position="282"/>
        <end position="302"/>
    </location>
</feature>
<evidence type="ECO:0000256" key="10">
    <source>
        <dbReference type="ARBA" id="ARBA00033270"/>
    </source>
</evidence>
<dbReference type="GO" id="GO:0009252">
    <property type="term" value="P:peptidoglycan biosynthetic process"/>
    <property type="evidence" value="ECO:0007669"/>
    <property type="project" value="UniProtKB-KW"/>
</dbReference>
<comment type="caution">
    <text evidence="19">The sequence shown here is derived from an EMBL/GenBank/DDBJ whole genome shotgun (WGS) entry which is preliminary data.</text>
</comment>
<keyword evidence="6" id="KW-0573">Peptidoglycan synthesis</keyword>
<feature type="compositionally biased region" description="Basic and acidic residues" evidence="17">
    <location>
        <begin position="388"/>
        <end position="404"/>
    </location>
</feature>
<proteinExistence type="inferred from homology"/>
<dbReference type="GO" id="GO:0005886">
    <property type="term" value="C:plasma membrane"/>
    <property type="evidence" value="ECO:0007669"/>
    <property type="project" value="TreeGrafter"/>
</dbReference>
<evidence type="ECO:0000256" key="13">
    <source>
        <dbReference type="ARBA" id="ARBA00041418"/>
    </source>
</evidence>
<dbReference type="InterPro" id="IPR001182">
    <property type="entry name" value="FtsW/RodA"/>
</dbReference>
<dbReference type="GO" id="GO:0015648">
    <property type="term" value="F:lipid-linked peptidoglycan transporter activity"/>
    <property type="evidence" value="ECO:0007669"/>
    <property type="project" value="TreeGrafter"/>
</dbReference>
<evidence type="ECO:0000256" key="12">
    <source>
        <dbReference type="ARBA" id="ARBA00041185"/>
    </source>
</evidence>
<feature type="region of interest" description="Disordered" evidence="17">
    <location>
        <begin position="377"/>
        <end position="418"/>
    </location>
</feature>
<evidence type="ECO:0000256" key="11">
    <source>
        <dbReference type="ARBA" id="ARBA00038053"/>
    </source>
</evidence>
<feature type="transmembrane region" description="Helical" evidence="18">
    <location>
        <begin position="56"/>
        <end position="75"/>
    </location>
</feature>
<organism evidence="19 20">
    <name type="scientific">Paraconexibacter algicola</name>
    <dbReference type="NCBI Taxonomy" id="2133960"/>
    <lineage>
        <taxon>Bacteria</taxon>
        <taxon>Bacillati</taxon>
        <taxon>Actinomycetota</taxon>
        <taxon>Thermoleophilia</taxon>
        <taxon>Solirubrobacterales</taxon>
        <taxon>Paraconexibacteraceae</taxon>
        <taxon>Paraconexibacter</taxon>
    </lineage>
</organism>
<keyword evidence="8 18" id="KW-0472">Membrane</keyword>
<name>A0A2T4UD92_9ACTN</name>
<dbReference type="Pfam" id="PF01098">
    <property type="entry name" value="FTSW_RODA_SPOVE"/>
    <property type="match status" value="1"/>
</dbReference>
<dbReference type="GO" id="GO:0008360">
    <property type="term" value="P:regulation of cell shape"/>
    <property type="evidence" value="ECO:0007669"/>
    <property type="project" value="UniProtKB-KW"/>
</dbReference>
<evidence type="ECO:0000256" key="5">
    <source>
        <dbReference type="ARBA" id="ARBA00022960"/>
    </source>
</evidence>
<keyword evidence="5" id="KW-0133">Cell shape</keyword>
<feature type="transmembrane region" description="Helical" evidence="18">
    <location>
        <begin position="197"/>
        <end position="214"/>
    </location>
</feature>
<sequence>MRRVAATAKRRTPAHPLEYNLLMTATLCLLAAGAVMVFSASSATTLLEGHGDGTSYLVKYLVFGTLGFVGLTVLSRASLPRILAFTPGLLIFCFVCLLAVRTPLGVSGGGAQSWLGVGPLTFQPSELTKLALILYAVRMLAVKPGPPQHPRELMPLAVVAGPLLLLIASQPDLGTAIVVSFTVAAVLVAAGVPVRWLLVVVAVAGFLALLYALSADYRRARLTSFLDPWDTAGTTGFQSVQGQIALGSGGFFGLGLGQSVQKIYYLPEAHTDFILAIIGEELGIAGIAGILFLFGVIGYAGLRVAKMARDPGAKLLAAGITAMVLGQACLNIFTVLGLAPITGVTLPFVSYGITSLWTVLASMGLLLNIASGGTTGLRARQAPRRRPRMDDRDEGRDRRRRDSGARGAGAGGRRRAAG</sequence>
<comment type="catalytic activity">
    <reaction evidence="15">
        <text>[GlcNAc-(1-&gt;4)-Mur2Ac(oyl-L-Ala-gamma-D-Glu-L-Lys-D-Ala-D-Ala)](n)-di-trans,octa-cis-undecaprenyl diphosphate + beta-D-GlcNAc-(1-&gt;4)-Mur2Ac(oyl-L-Ala-gamma-D-Glu-L-Lys-D-Ala-D-Ala)-di-trans,octa-cis-undecaprenyl diphosphate = [GlcNAc-(1-&gt;4)-Mur2Ac(oyl-L-Ala-gamma-D-Glu-L-Lys-D-Ala-D-Ala)](n+1)-di-trans,octa-cis-undecaprenyl diphosphate + di-trans,octa-cis-undecaprenyl diphosphate + H(+)</text>
        <dbReference type="Rhea" id="RHEA:23708"/>
        <dbReference type="Rhea" id="RHEA-COMP:9602"/>
        <dbReference type="Rhea" id="RHEA-COMP:9603"/>
        <dbReference type="ChEBI" id="CHEBI:15378"/>
        <dbReference type="ChEBI" id="CHEBI:58405"/>
        <dbReference type="ChEBI" id="CHEBI:60033"/>
        <dbReference type="ChEBI" id="CHEBI:78435"/>
        <dbReference type="EC" id="2.4.99.28"/>
    </reaction>
</comment>
<keyword evidence="20" id="KW-1185">Reference proteome</keyword>
<dbReference type="PANTHER" id="PTHR30474:SF2">
    <property type="entry name" value="PEPTIDOGLYCAN GLYCOSYLTRANSFERASE FTSW-RELATED"/>
    <property type="match status" value="1"/>
</dbReference>
<feature type="transmembrane region" description="Helical" evidence="18">
    <location>
        <begin position="314"/>
        <end position="336"/>
    </location>
</feature>
<evidence type="ECO:0000313" key="20">
    <source>
        <dbReference type="Proteomes" id="UP000240739"/>
    </source>
</evidence>
<evidence type="ECO:0000256" key="16">
    <source>
        <dbReference type="ARBA" id="ARBA00049966"/>
    </source>
</evidence>
<dbReference type="GO" id="GO:0032153">
    <property type="term" value="C:cell division site"/>
    <property type="evidence" value="ECO:0007669"/>
    <property type="project" value="TreeGrafter"/>
</dbReference>
<comment type="function">
    <text evidence="16">Peptidoglycan polymerase that is essential for cell division.</text>
</comment>
<dbReference type="GO" id="GO:0051301">
    <property type="term" value="P:cell division"/>
    <property type="evidence" value="ECO:0007669"/>
    <property type="project" value="InterPro"/>
</dbReference>
<feature type="transmembrane region" description="Helical" evidence="18">
    <location>
        <begin position="175"/>
        <end position="192"/>
    </location>
</feature>
<protein>
    <recommendedName>
        <fullName evidence="12">Probable peptidoglycan glycosyltransferase FtsW</fullName>
        <ecNumber evidence="14">2.4.99.28</ecNumber>
    </recommendedName>
    <alternativeName>
        <fullName evidence="13">Cell division protein FtsW</fullName>
    </alternativeName>
    <alternativeName>
        <fullName evidence="10">Cell wall polymerase</fullName>
    </alternativeName>
    <alternativeName>
        <fullName evidence="9">Peptidoglycan polymerase</fullName>
    </alternativeName>
</protein>
<evidence type="ECO:0000256" key="4">
    <source>
        <dbReference type="ARBA" id="ARBA00022692"/>
    </source>
</evidence>
<evidence type="ECO:0000256" key="9">
    <source>
        <dbReference type="ARBA" id="ARBA00032370"/>
    </source>
</evidence>
<dbReference type="GO" id="GO:0008955">
    <property type="term" value="F:peptidoglycan glycosyltransferase activity"/>
    <property type="evidence" value="ECO:0007669"/>
    <property type="project" value="UniProtKB-EC"/>
</dbReference>
<dbReference type="AlphaFoldDB" id="A0A2T4UD92"/>
<evidence type="ECO:0000256" key="18">
    <source>
        <dbReference type="SAM" id="Phobius"/>
    </source>
</evidence>
<evidence type="ECO:0000256" key="3">
    <source>
        <dbReference type="ARBA" id="ARBA00022679"/>
    </source>
</evidence>
<keyword evidence="3" id="KW-0808">Transferase</keyword>
<comment type="similarity">
    <text evidence="11">Belongs to the SEDS family. FtsW subfamily.</text>
</comment>
<dbReference type="EMBL" id="PYYB01000003">
    <property type="protein sequence ID" value="PTL55469.1"/>
    <property type="molecule type" value="Genomic_DNA"/>
</dbReference>